<protein>
    <submittedName>
        <fullName evidence="3">FxsA family protein</fullName>
    </submittedName>
</protein>
<evidence type="ECO:0000313" key="4">
    <source>
        <dbReference type="Proteomes" id="UP001597521"/>
    </source>
</evidence>
<evidence type="ECO:0000256" key="2">
    <source>
        <dbReference type="SAM" id="Phobius"/>
    </source>
</evidence>
<dbReference type="EMBL" id="JBHUNP010000001">
    <property type="protein sequence ID" value="MFD2647840.1"/>
    <property type="molecule type" value="Genomic_DNA"/>
</dbReference>
<dbReference type="PANTHER" id="PTHR35335">
    <property type="entry name" value="UPF0716 PROTEIN FXSA"/>
    <property type="match status" value="1"/>
</dbReference>
<sequence>MARLFLIGVILYPILEIAVLIKVGQTIGLWPTLALVIGAAILGGILLRNEGLGAVRRLAGTVQQGQLPGRDLADVMMLGLAAVLLMLPGLITDVLALALLLPPVRHAIYGWLARRVTVVETTTSYYRHESPADPRLGQRGTIELDDDEFRPR</sequence>
<dbReference type="NCBIfam" id="NF008528">
    <property type="entry name" value="PRK11463.1-2"/>
    <property type="match status" value="1"/>
</dbReference>
<keyword evidence="2" id="KW-0812">Transmembrane</keyword>
<organism evidence="3 4">
    <name type="scientific">Devosia albogilva</name>
    <dbReference type="NCBI Taxonomy" id="429726"/>
    <lineage>
        <taxon>Bacteria</taxon>
        <taxon>Pseudomonadati</taxon>
        <taxon>Pseudomonadota</taxon>
        <taxon>Alphaproteobacteria</taxon>
        <taxon>Hyphomicrobiales</taxon>
        <taxon>Devosiaceae</taxon>
        <taxon>Devosia</taxon>
    </lineage>
</organism>
<dbReference type="PANTHER" id="PTHR35335:SF1">
    <property type="entry name" value="UPF0716 PROTEIN FXSA"/>
    <property type="match status" value="1"/>
</dbReference>
<keyword evidence="2" id="KW-0472">Membrane</keyword>
<keyword evidence="4" id="KW-1185">Reference proteome</keyword>
<keyword evidence="2" id="KW-1133">Transmembrane helix</keyword>
<dbReference type="RefSeq" id="WP_386832862.1">
    <property type="nucleotide sequence ID" value="NZ_JBHUNP010000001.1"/>
</dbReference>
<feature type="transmembrane region" description="Helical" evidence="2">
    <location>
        <begin position="27"/>
        <end position="47"/>
    </location>
</feature>
<dbReference type="InterPro" id="IPR007313">
    <property type="entry name" value="FxsA"/>
</dbReference>
<feature type="transmembrane region" description="Helical" evidence="2">
    <location>
        <begin position="75"/>
        <end position="101"/>
    </location>
</feature>
<dbReference type="Pfam" id="PF04186">
    <property type="entry name" value="FxsA"/>
    <property type="match status" value="1"/>
</dbReference>
<proteinExistence type="predicted"/>
<evidence type="ECO:0000256" key="1">
    <source>
        <dbReference type="SAM" id="MobiDB-lite"/>
    </source>
</evidence>
<feature type="compositionally biased region" description="Acidic residues" evidence="1">
    <location>
        <begin position="143"/>
        <end position="152"/>
    </location>
</feature>
<comment type="caution">
    <text evidence="3">The sequence shown here is derived from an EMBL/GenBank/DDBJ whole genome shotgun (WGS) entry which is preliminary data.</text>
</comment>
<accession>A0ABW5QJI0</accession>
<evidence type="ECO:0000313" key="3">
    <source>
        <dbReference type="EMBL" id="MFD2647840.1"/>
    </source>
</evidence>
<feature type="region of interest" description="Disordered" evidence="1">
    <location>
        <begin position="128"/>
        <end position="152"/>
    </location>
</feature>
<dbReference type="Proteomes" id="UP001597521">
    <property type="component" value="Unassembled WGS sequence"/>
</dbReference>
<gene>
    <name evidence="3" type="ORF">ACFSX5_08560</name>
</gene>
<name>A0ABW5QJI0_9HYPH</name>
<reference evidence="4" key="1">
    <citation type="journal article" date="2019" name="Int. J. Syst. Evol. Microbiol.">
        <title>The Global Catalogue of Microorganisms (GCM) 10K type strain sequencing project: providing services to taxonomists for standard genome sequencing and annotation.</title>
        <authorList>
            <consortium name="The Broad Institute Genomics Platform"/>
            <consortium name="The Broad Institute Genome Sequencing Center for Infectious Disease"/>
            <person name="Wu L."/>
            <person name="Ma J."/>
        </authorList>
    </citation>
    <scope>NUCLEOTIDE SEQUENCE [LARGE SCALE GENOMIC DNA]</scope>
    <source>
        <strain evidence="4">CCM 7427</strain>
    </source>
</reference>